<organism evidence="2">
    <name type="scientific">Pontimicrobium sp. SW4</name>
    <dbReference type="NCBI Taxonomy" id="3153519"/>
    <lineage>
        <taxon>Bacteria</taxon>
        <taxon>Pseudomonadati</taxon>
        <taxon>Bacteroidota</taxon>
        <taxon>Flavobacteriia</taxon>
        <taxon>Flavobacteriales</taxon>
        <taxon>Flavobacteriaceae</taxon>
        <taxon>Pontimicrobium</taxon>
    </lineage>
</organism>
<evidence type="ECO:0000259" key="1">
    <source>
        <dbReference type="Pfam" id="PF14534"/>
    </source>
</evidence>
<accession>A0AAU7BPZ1</accession>
<name>A0AAU7BPZ1_9FLAO</name>
<dbReference type="SUPFAM" id="SSF54427">
    <property type="entry name" value="NTF2-like"/>
    <property type="match status" value="1"/>
</dbReference>
<dbReference type="Gene3D" id="3.10.450.50">
    <property type="match status" value="1"/>
</dbReference>
<gene>
    <name evidence="2" type="ORF">ABGB03_10985</name>
</gene>
<dbReference type="InterPro" id="IPR032710">
    <property type="entry name" value="NTF2-like_dom_sf"/>
</dbReference>
<sequence>MKNFMFIIICLFLILLGCNNIESSPELIEKWKQEIVDTELAFAKMAKEKSIPEAFLAFAADDVVIKKGKKVLVGIDSLRASYKDRKPEADLAKLSWKPDFVDVSKSGDLGYTYGKYLYIKTDSLGVVTEETGIFHTVWKRQTDGNWKFVWD</sequence>
<proteinExistence type="predicted"/>
<dbReference type="AlphaFoldDB" id="A0AAU7BPZ1"/>
<evidence type="ECO:0000313" key="2">
    <source>
        <dbReference type="EMBL" id="XBG60379.1"/>
    </source>
</evidence>
<dbReference type="EMBL" id="CP157199">
    <property type="protein sequence ID" value="XBG60379.1"/>
    <property type="molecule type" value="Genomic_DNA"/>
</dbReference>
<dbReference type="RefSeq" id="WP_347922567.1">
    <property type="nucleotide sequence ID" value="NZ_CP157199.1"/>
</dbReference>
<dbReference type="InterPro" id="IPR027843">
    <property type="entry name" value="DUF4440"/>
</dbReference>
<dbReference type="Pfam" id="PF14534">
    <property type="entry name" value="DUF4440"/>
    <property type="match status" value="1"/>
</dbReference>
<protein>
    <submittedName>
        <fullName evidence="2">DUF4440 domain-containing protein</fullName>
    </submittedName>
</protein>
<feature type="domain" description="DUF4440" evidence="1">
    <location>
        <begin position="52"/>
        <end position="147"/>
    </location>
</feature>
<reference evidence="2" key="1">
    <citation type="submission" date="2024-05" db="EMBL/GenBank/DDBJ databases">
        <title>Pontimicrobium maritimus sp. nov., isolated form sea water.</title>
        <authorList>
            <person name="Muhammad N."/>
            <person name="Vuong T.Q."/>
            <person name="Han H.L."/>
            <person name="Kim S.-G."/>
        </authorList>
    </citation>
    <scope>NUCLEOTIDE SEQUENCE</scope>
    <source>
        <strain evidence="2">SW4</strain>
    </source>
</reference>
<dbReference type="PROSITE" id="PS51257">
    <property type="entry name" value="PROKAR_LIPOPROTEIN"/>
    <property type="match status" value="1"/>
</dbReference>